<dbReference type="EMBL" id="JBHSYM010000111">
    <property type="protein sequence ID" value="MFC7017824.1"/>
    <property type="molecule type" value="Genomic_DNA"/>
</dbReference>
<gene>
    <name evidence="2" type="ORF">ACFQMH_40290</name>
</gene>
<reference evidence="3" key="1">
    <citation type="journal article" date="2019" name="Int. J. Syst. Evol. Microbiol.">
        <title>The Global Catalogue of Microorganisms (GCM) 10K type strain sequencing project: providing services to taxonomists for standard genome sequencing and annotation.</title>
        <authorList>
            <consortium name="The Broad Institute Genomics Platform"/>
            <consortium name="The Broad Institute Genome Sequencing Center for Infectious Disease"/>
            <person name="Wu L."/>
            <person name="Ma J."/>
        </authorList>
    </citation>
    <scope>NUCLEOTIDE SEQUENCE [LARGE SCALE GENOMIC DNA]</scope>
    <source>
        <strain evidence="3">JCM 4855</strain>
    </source>
</reference>
<evidence type="ECO:0000313" key="3">
    <source>
        <dbReference type="Proteomes" id="UP001596409"/>
    </source>
</evidence>
<proteinExistence type="predicted"/>
<keyword evidence="3" id="KW-1185">Reference proteome</keyword>
<feature type="compositionally biased region" description="Basic and acidic residues" evidence="1">
    <location>
        <begin position="83"/>
        <end position="95"/>
    </location>
</feature>
<comment type="caution">
    <text evidence="2">The sequence shown here is derived from an EMBL/GenBank/DDBJ whole genome shotgun (WGS) entry which is preliminary data.</text>
</comment>
<name>A0ABW2EEU5_9ACTN</name>
<feature type="region of interest" description="Disordered" evidence="1">
    <location>
        <begin position="82"/>
        <end position="108"/>
    </location>
</feature>
<dbReference type="RefSeq" id="WP_189874273.1">
    <property type="nucleotide sequence ID" value="NZ_BMWA01000014.1"/>
</dbReference>
<organism evidence="2 3">
    <name type="scientific">Streptomyces viridiviolaceus</name>
    <dbReference type="NCBI Taxonomy" id="68282"/>
    <lineage>
        <taxon>Bacteria</taxon>
        <taxon>Bacillati</taxon>
        <taxon>Actinomycetota</taxon>
        <taxon>Actinomycetes</taxon>
        <taxon>Kitasatosporales</taxon>
        <taxon>Streptomycetaceae</taxon>
        <taxon>Streptomyces</taxon>
    </lineage>
</organism>
<accession>A0ABW2EEU5</accession>
<dbReference type="Proteomes" id="UP001596409">
    <property type="component" value="Unassembled WGS sequence"/>
</dbReference>
<protein>
    <submittedName>
        <fullName evidence="2">Uncharacterized protein</fullName>
    </submittedName>
</protein>
<sequence>MIAVDEHRLHAPHVVVHRAARALTGYASRPPEGLDIRYRSVNGGPAAVIFTGDSPYAVMVVDLIPQDGQVSGVYLVTNPDKLSGVRDEAGQRDADPEPGEGAHRHRGS</sequence>
<evidence type="ECO:0000256" key="1">
    <source>
        <dbReference type="SAM" id="MobiDB-lite"/>
    </source>
</evidence>
<evidence type="ECO:0000313" key="2">
    <source>
        <dbReference type="EMBL" id="MFC7017824.1"/>
    </source>
</evidence>